<organism evidence="1 2">
    <name type="scientific">Planoprotostelium fungivorum</name>
    <dbReference type="NCBI Taxonomy" id="1890364"/>
    <lineage>
        <taxon>Eukaryota</taxon>
        <taxon>Amoebozoa</taxon>
        <taxon>Evosea</taxon>
        <taxon>Variosea</taxon>
        <taxon>Cavosteliida</taxon>
        <taxon>Cavosteliaceae</taxon>
        <taxon>Planoprotostelium</taxon>
    </lineage>
</organism>
<reference evidence="1 2" key="1">
    <citation type="journal article" date="2018" name="Genome Biol. Evol.">
        <title>Multiple Roots of Fruiting Body Formation in Amoebozoa.</title>
        <authorList>
            <person name="Hillmann F."/>
            <person name="Forbes G."/>
            <person name="Novohradska S."/>
            <person name="Ferling I."/>
            <person name="Riege K."/>
            <person name="Groth M."/>
            <person name="Westermann M."/>
            <person name="Marz M."/>
            <person name="Spaller T."/>
            <person name="Winckler T."/>
            <person name="Schaap P."/>
            <person name="Glockner G."/>
        </authorList>
    </citation>
    <scope>NUCLEOTIDE SEQUENCE [LARGE SCALE GENOMIC DNA]</scope>
    <source>
        <strain evidence="1 2">Jena</strain>
    </source>
</reference>
<proteinExistence type="predicted"/>
<dbReference type="Proteomes" id="UP000241769">
    <property type="component" value="Unassembled WGS sequence"/>
</dbReference>
<dbReference type="EMBL" id="MDYQ01000179">
    <property type="protein sequence ID" value="PRP79566.1"/>
    <property type="molecule type" value="Genomic_DNA"/>
</dbReference>
<dbReference type="AlphaFoldDB" id="A0A2P6N6H7"/>
<evidence type="ECO:0000313" key="1">
    <source>
        <dbReference type="EMBL" id="PRP79566.1"/>
    </source>
</evidence>
<name>A0A2P6N6H7_9EUKA</name>
<protein>
    <submittedName>
        <fullName evidence="1">Uncharacterized protein</fullName>
    </submittedName>
</protein>
<dbReference type="InParanoid" id="A0A2P6N6H7"/>
<comment type="caution">
    <text evidence="1">The sequence shown here is derived from an EMBL/GenBank/DDBJ whole genome shotgun (WGS) entry which is preliminary data.</text>
</comment>
<gene>
    <name evidence="1" type="ORF">PROFUN_12827</name>
</gene>
<evidence type="ECO:0000313" key="2">
    <source>
        <dbReference type="Proteomes" id="UP000241769"/>
    </source>
</evidence>
<sequence>MARCLRGIKDLPKYHRRPTSRSLGPYSIDQVMFRQCKMFNSASCAVNIQSIVAAFAAP</sequence>
<keyword evidence="2" id="KW-1185">Reference proteome</keyword>
<accession>A0A2P6N6H7</accession>